<dbReference type="EMBL" id="JABEZX010000005">
    <property type="protein sequence ID" value="MBA0556021.1"/>
    <property type="molecule type" value="Genomic_DNA"/>
</dbReference>
<reference evidence="6 7" key="1">
    <citation type="journal article" date="2019" name="Genome Biol. Evol.">
        <title>Insights into the evolution of the New World diploid cottons (Gossypium, subgenus Houzingenia) based on genome sequencing.</title>
        <authorList>
            <person name="Grover C.E."/>
            <person name="Arick M.A. 2nd"/>
            <person name="Thrash A."/>
            <person name="Conover J.L."/>
            <person name="Sanders W.S."/>
            <person name="Peterson D.G."/>
            <person name="Frelichowski J.E."/>
            <person name="Scheffler J.A."/>
            <person name="Scheffler B.E."/>
            <person name="Wendel J.F."/>
        </authorList>
    </citation>
    <scope>NUCLEOTIDE SEQUENCE [LARGE SCALE GENOMIC DNA]</scope>
    <source>
        <strain evidence="6">157</strain>
        <tissue evidence="6">Leaf</tissue>
    </source>
</reference>
<comment type="caution">
    <text evidence="6">The sequence shown here is derived from an EMBL/GenBank/DDBJ whole genome shotgun (WGS) entry which is preliminary data.</text>
</comment>
<evidence type="ECO:0000256" key="2">
    <source>
        <dbReference type="ARBA" id="ARBA00022741"/>
    </source>
</evidence>
<dbReference type="SUPFAM" id="SSF52540">
    <property type="entry name" value="P-loop containing nucleoside triphosphate hydrolases"/>
    <property type="match status" value="1"/>
</dbReference>
<proteinExistence type="inferred from homology"/>
<keyword evidence="4" id="KW-0175">Coiled coil</keyword>
<evidence type="ECO:0000313" key="6">
    <source>
        <dbReference type="EMBL" id="MBA0556021.1"/>
    </source>
</evidence>
<gene>
    <name evidence="6" type="ORF">Golob_026164</name>
</gene>
<keyword evidence="3" id="KW-0342">GTP-binding</keyword>
<dbReference type="AlphaFoldDB" id="A0A7J8LU92"/>
<dbReference type="GO" id="GO:0005525">
    <property type="term" value="F:GTP binding"/>
    <property type="evidence" value="ECO:0007669"/>
    <property type="project" value="UniProtKB-KW"/>
</dbReference>
<dbReference type="FunFam" id="3.40.50.300:FF:000840">
    <property type="entry name" value="Immune-associated nucleotide-binding protein 9"/>
    <property type="match status" value="1"/>
</dbReference>
<dbReference type="Pfam" id="PF04548">
    <property type="entry name" value="AIG1"/>
    <property type="match status" value="1"/>
</dbReference>
<dbReference type="Proteomes" id="UP000593572">
    <property type="component" value="Unassembled WGS sequence"/>
</dbReference>
<evidence type="ECO:0000256" key="1">
    <source>
        <dbReference type="ARBA" id="ARBA00008535"/>
    </source>
</evidence>
<accession>A0A7J8LU92</accession>
<keyword evidence="7" id="KW-1185">Reference proteome</keyword>
<dbReference type="InterPro" id="IPR006703">
    <property type="entry name" value="G_AIG1"/>
</dbReference>
<comment type="similarity">
    <text evidence="1">Belongs to the TRAFAC class TrmE-Era-EngA-EngB-Septin-like GTPase superfamily. AIG1/Toc34/Toc159-like paraseptin GTPase family. IAN subfamily.</text>
</comment>
<dbReference type="PROSITE" id="PS51720">
    <property type="entry name" value="G_AIG1"/>
    <property type="match status" value="1"/>
</dbReference>
<evidence type="ECO:0000259" key="5">
    <source>
        <dbReference type="PROSITE" id="PS51720"/>
    </source>
</evidence>
<protein>
    <recommendedName>
        <fullName evidence="5">AIG1-type G domain-containing protein</fullName>
    </recommendedName>
</protein>
<feature type="coiled-coil region" evidence="4">
    <location>
        <begin position="246"/>
        <end position="317"/>
    </location>
</feature>
<keyword evidence="2" id="KW-0547">Nucleotide-binding</keyword>
<dbReference type="Gene3D" id="3.40.50.300">
    <property type="entry name" value="P-loop containing nucleotide triphosphate hydrolases"/>
    <property type="match status" value="1"/>
</dbReference>
<dbReference type="InterPro" id="IPR045058">
    <property type="entry name" value="GIMA/IAN/Toc"/>
</dbReference>
<evidence type="ECO:0000256" key="3">
    <source>
        <dbReference type="ARBA" id="ARBA00023134"/>
    </source>
</evidence>
<name>A0A7J8LU92_9ROSI</name>
<sequence length="321" mass="35643">MMGGGSAVYDDYEFTSPSNGAKTLVLVGRTGNGKSATGNSILGPKSFTSKISASGVTRTYELQTTVLKDGQIFNVIDTPGLFDASVESEFIGKEIAKCIDIAKDGIHAVAVVFSLKTCFSEEEKTAFHCLETLFGTKIFSYIIIVFTNGDALEEDVTLKDYLDDSPQPLKVVSATDTCPSLEIQLAVLLLCGHRFVLFDNKTEDKTKRGKQVDHLVSLVNMRGATSCDEQEEVASLKGYIKQEICKEQIERLYEKLLMRISELVEAKLKRLEEKLVEEQAARKSDQMKSNDEINKLREDLENAQRETVELRKKAEDKCAIL</sequence>
<dbReference type="PANTHER" id="PTHR10903">
    <property type="entry name" value="GTPASE, IMAP FAMILY MEMBER-RELATED"/>
    <property type="match status" value="1"/>
</dbReference>
<evidence type="ECO:0000256" key="4">
    <source>
        <dbReference type="SAM" id="Coils"/>
    </source>
</evidence>
<dbReference type="InterPro" id="IPR027417">
    <property type="entry name" value="P-loop_NTPase"/>
</dbReference>
<feature type="domain" description="AIG1-type G" evidence="5">
    <location>
        <begin position="19"/>
        <end position="243"/>
    </location>
</feature>
<dbReference type="PANTHER" id="PTHR10903:SF184">
    <property type="entry name" value="GTP-BINDING PROTEIN A"/>
    <property type="match status" value="1"/>
</dbReference>
<organism evidence="6 7">
    <name type="scientific">Gossypium lobatum</name>
    <dbReference type="NCBI Taxonomy" id="34289"/>
    <lineage>
        <taxon>Eukaryota</taxon>
        <taxon>Viridiplantae</taxon>
        <taxon>Streptophyta</taxon>
        <taxon>Embryophyta</taxon>
        <taxon>Tracheophyta</taxon>
        <taxon>Spermatophyta</taxon>
        <taxon>Magnoliopsida</taxon>
        <taxon>eudicotyledons</taxon>
        <taxon>Gunneridae</taxon>
        <taxon>Pentapetalae</taxon>
        <taxon>rosids</taxon>
        <taxon>malvids</taxon>
        <taxon>Malvales</taxon>
        <taxon>Malvaceae</taxon>
        <taxon>Malvoideae</taxon>
        <taxon>Gossypium</taxon>
    </lineage>
</organism>
<evidence type="ECO:0000313" key="7">
    <source>
        <dbReference type="Proteomes" id="UP000593572"/>
    </source>
</evidence>